<sequence>MIKRLFSVICVVSLAIGVQAQDWKDYLPNVHGTIRGKYEYQTTTDEQRFQVRNARISLDGKVHEMVGYKAEIDLSDEGQIKMLDAYARVTPVKDFNITIGQMRVPFTIDAHRSPHQQYFANRSFIAKQVGNVRDVGATLGYTVREGFPLVIEGGLFSGSGLTQQKEWHRILCYSAKLQLKPWENYNLSLSTQRIRPAETNIYMYDAGTYYEWNNWHFEVEGLYKHYDNHMFPDVWAVDAFVNYDWFIRKKHFPFKKISFLGRFDYMGDHSDGTTYGEAGSDREGLLTITDYARKRITGGLTFSFGKPFQADLRLNYEKYFYDNNSLAKASEQDKIVVEMMVRF</sequence>
<gene>
    <name evidence="2" type="ORF">NW209_02455</name>
</gene>
<dbReference type="AlphaFoldDB" id="A0AAW5N3H6"/>
<feature type="signal peptide" evidence="1">
    <location>
        <begin position="1"/>
        <end position="20"/>
    </location>
</feature>
<reference evidence="2 3" key="1">
    <citation type="submission" date="2022-08" db="EMBL/GenBank/DDBJ databases">
        <authorList>
            <person name="Zeman M."/>
            <person name="Kubasova T."/>
        </authorList>
    </citation>
    <scope>NUCLEOTIDE SEQUENCE [LARGE SCALE GENOMIC DNA]</scope>
    <source>
        <strain evidence="2 3">ET62</strain>
    </source>
</reference>
<proteinExistence type="predicted"/>
<dbReference type="InterPro" id="IPR023614">
    <property type="entry name" value="Porin_dom_sf"/>
</dbReference>
<accession>A0AAW5N3H6</accession>
<comment type="caution">
    <text evidence="2">The sequence shown here is derived from an EMBL/GenBank/DDBJ whole genome shotgun (WGS) entry which is preliminary data.</text>
</comment>
<feature type="chain" id="PRO_5043991981" evidence="1">
    <location>
        <begin position="21"/>
        <end position="343"/>
    </location>
</feature>
<name>A0AAW5N3H6_9BACT</name>
<dbReference type="InterPro" id="IPR010870">
    <property type="entry name" value="Porin_O/P"/>
</dbReference>
<keyword evidence="1" id="KW-0732">Signal</keyword>
<organism evidence="2 3">
    <name type="scientific">Phocaeicola barnesiae</name>
    <dbReference type="NCBI Taxonomy" id="376804"/>
    <lineage>
        <taxon>Bacteria</taxon>
        <taxon>Pseudomonadati</taxon>
        <taxon>Bacteroidota</taxon>
        <taxon>Bacteroidia</taxon>
        <taxon>Bacteroidales</taxon>
        <taxon>Bacteroidaceae</taxon>
        <taxon>Phocaeicola</taxon>
    </lineage>
</organism>
<evidence type="ECO:0000313" key="3">
    <source>
        <dbReference type="Proteomes" id="UP001204579"/>
    </source>
</evidence>
<dbReference type="Gene3D" id="2.40.160.10">
    <property type="entry name" value="Porin"/>
    <property type="match status" value="1"/>
</dbReference>
<dbReference type="Proteomes" id="UP001204579">
    <property type="component" value="Unassembled WGS sequence"/>
</dbReference>
<protein>
    <submittedName>
        <fullName evidence="2">OprO/OprP family phosphate-selective porin</fullName>
    </submittedName>
</protein>
<evidence type="ECO:0000313" key="2">
    <source>
        <dbReference type="EMBL" id="MCR8872891.1"/>
    </source>
</evidence>
<keyword evidence="3" id="KW-1185">Reference proteome</keyword>
<evidence type="ECO:0000256" key="1">
    <source>
        <dbReference type="SAM" id="SignalP"/>
    </source>
</evidence>
<dbReference type="SUPFAM" id="SSF56935">
    <property type="entry name" value="Porins"/>
    <property type="match status" value="1"/>
</dbReference>
<dbReference type="EMBL" id="JANRHJ010000002">
    <property type="protein sequence ID" value="MCR8872891.1"/>
    <property type="molecule type" value="Genomic_DNA"/>
</dbReference>
<dbReference type="Pfam" id="PF07396">
    <property type="entry name" value="Porin_O_P"/>
    <property type="match status" value="1"/>
</dbReference>